<evidence type="ECO:0000313" key="2">
    <source>
        <dbReference type="EMBL" id="OIJ91711.1"/>
    </source>
</evidence>
<dbReference type="InterPro" id="IPR051043">
    <property type="entry name" value="Sulfatase_Mod_Factor_Kinase"/>
</dbReference>
<dbReference type="Gene3D" id="3.90.1580.10">
    <property type="entry name" value="paralog of FGE (formylglycine-generating enzyme)"/>
    <property type="match status" value="1"/>
</dbReference>
<dbReference type="InterPro" id="IPR005532">
    <property type="entry name" value="SUMF_dom"/>
</dbReference>
<gene>
    <name evidence="2" type="ORF">BIV24_15825</name>
</gene>
<dbReference type="SUPFAM" id="SSF56436">
    <property type="entry name" value="C-type lectin-like"/>
    <property type="match status" value="1"/>
</dbReference>
<dbReference type="PANTHER" id="PTHR23150">
    <property type="entry name" value="SULFATASE MODIFYING FACTOR 1, 2"/>
    <property type="match status" value="1"/>
</dbReference>
<dbReference type="STRING" id="1428652.BIV24_15825"/>
<proteinExistence type="predicted"/>
<name>A0A1S2PD56_9ACTN</name>
<comment type="caution">
    <text evidence="2">The sequence shown here is derived from an EMBL/GenBank/DDBJ whole genome shotgun (WGS) entry which is preliminary data.</text>
</comment>
<evidence type="ECO:0000313" key="3">
    <source>
        <dbReference type="Proteomes" id="UP000179935"/>
    </source>
</evidence>
<dbReference type="PANTHER" id="PTHR23150:SF19">
    <property type="entry name" value="FORMYLGLYCINE-GENERATING ENZYME"/>
    <property type="match status" value="1"/>
</dbReference>
<keyword evidence="3" id="KW-1185">Reference proteome</keyword>
<sequence length="182" mass="19820">MDTRPSWIRVEGGVCRFGDKKRSIRVRTLEWTRTVLAPAQLGYGSVQKPLTGLAHCDAARIAQELGGRLPRSLEWEWAASGPECRLYPWGDEEPTARRANLRGGPGRTTPVDAYPDGATPEGLLDMAGNVWEWTSSATLGDGFVLRGASHDSPALYARSTFLNAAPTELKSAGIGFRVVREP</sequence>
<reference evidence="2 3" key="1">
    <citation type="submission" date="2016-10" db="EMBL/GenBank/DDBJ databases">
        <title>Genome sequence of Streptomyces sp. MUSC 93.</title>
        <authorList>
            <person name="Lee L.-H."/>
            <person name="Ser H.-L."/>
            <person name="Law J.W.-F."/>
        </authorList>
    </citation>
    <scope>NUCLEOTIDE SEQUENCE [LARGE SCALE GENOMIC DNA]</scope>
    <source>
        <strain evidence="2 3">MUSC 93</strain>
    </source>
</reference>
<evidence type="ECO:0000259" key="1">
    <source>
        <dbReference type="Pfam" id="PF03781"/>
    </source>
</evidence>
<protein>
    <recommendedName>
        <fullName evidence="1">Sulfatase-modifying factor enzyme-like domain-containing protein</fullName>
    </recommendedName>
</protein>
<feature type="domain" description="Sulfatase-modifying factor enzyme-like" evidence="1">
    <location>
        <begin position="45"/>
        <end position="180"/>
    </location>
</feature>
<dbReference type="EMBL" id="MLYP01000040">
    <property type="protein sequence ID" value="OIJ91711.1"/>
    <property type="molecule type" value="Genomic_DNA"/>
</dbReference>
<dbReference type="Proteomes" id="UP000179935">
    <property type="component" value="Unassembled WGS sequence"/>
</dbReference>
<dbReference type="AlphaFoldDB" id="A0A1S2PD56"/>
<dbReference type="Pfam" id="PF03781">
    <property type="entry name" value="FGE-sulfatase"/>
    <property type="match status" value="1"/>
</dbReference>
<accession>A0A1S2PD56</accession>
<dbReference type="InterPro" id="IPR042095">
    <property type="entry name" value="SUMF_sf"/>
</dbReference>
<dbReference type="InterPro" id="IPR016187">
    <property type="entry name" value="CTDL_fold"/>
</dbReference>
<dbReference type="GO" id="GO:0120147">
    <property type="term" value="F:formylglycine-generating oxidase activity"/>
    <property type="evidence" value="ECO:0007669"/>
    <property type="project" value="TreeGrafter"/>
</dbReference>
<organism evidence="2 3">
    <name type="scientific">Streptomyces colonosanans</name>
    <dbReference type="NCBI Taxonomy" id="1428652"/>
    <lineage>
        <taxon>Bacteria</taxon>
        <taxon>Bacillati</taxon>
        <taxon>Actinomycetota</taxon>
        <taxon>Actinomycetes</taxon>
        <taxon>Kitasatosporales</taxon>
        <taxon>Streptomycetaceae</taxon>
        <taxon>Streptomyces</taxon>
    </lineage>
</organism>
<dbReference type="OrthoDB" id="9768004at2"/>